<dbReference type="Proteomes" id="UP000051324">
    <property type="component" value="Unassembled WGS sequence"/>
</dbReference>
<evidence type="ECO:0000313" key="2">
    <source>
        <dbReference type="Proteomes" id="UP000051324"/>
    </source>
</evidence>
<dbReference type="EMBL" id="AZFT01000053">
    <property type="protein sequence ID" value="KRL83810.1"/>
    <property type="molecule type" value="Genomic_DNA"/>
</dbReference>
<gene>
    <name evidence="1" type="ORF">FC32_GL001072</name>
</gene>
<proteinExistence type="predicted"/>
<protein>
    <submittedName>
        <fullName evidence="1">Uncharacterized protein</fullName>
    </submittedName>
</protein>
<reference evidence="1 2" key="1">
    <citation type="journal article" date="2015" name="Genome Announc.">
        <title>Expanding the biotechnology potential of lactobacilli through comparative genomics of 213 strains and associated genera.</title>
        <authorList>
            <person name="Sun Z."/>
            <person name="Harris H.M."/>
            <person name="McCann A."/>
            <person name="Guo C."/>
            <person name="Argimon S."/>
            <person name="Zhang W."/>
            <person name="Yang X."/>
            <person name="Jeffery I.B."/>
            <person name="Cooney J.C."/>
            <person name="Kagawa T.F."/>
            <person name="Liu W."/>
            <person name="Song Y."/>
            <person name="Salvetti E."/>
            <person name="Wrobel A."/>
            <person name="Rasinkangas P."/>
            <person name="Parkhill J."/>
            <person name="Rea M.C."/>
            <person name="O'Sullivan O."/>
            <person name="Ritari J."/>
            <person name="Douillard F.P."/>
            <person name="Paul Ross R."/>
            <person name="Yang R."/>
            <person name="Briner A.E."/>
            <person name="Felis G.E."/>
            <person name="de Vos W.M."/>
            <person name="Barrangou R."/>
            <person name="Klaenhammer T.R."/>
            <person name="Caufield P.W."/>
            <person name="Cui Y."/>
            <person name="Zhang H."/>
            <person name="O'Toole P.W."/>
        </authorList>
    </citation>
    <scope>NUCLEOTIDE SEQUENCE [LARGE SCALE GENOMIC DNA]</scope>
    <source>
        <strain evidence="1 2">DSM 16634</strain>
    </source>
</reference>
<evidence type="ECO:0000313" key="1">
    <source>
        <dbReference type="EMBL" id="KRL83810.1"/>
    </source>
</evidence>
<dbReference type="STRING" id="1423724.FC32_GL001072"/>
<keyword evidence="2" id="KW-1185">Reference proteome</keyword>
<accession>A0A0R1TZ10</accession>
<sequence>MDIAGFYTAIRYQTELVYQATLANNPVLVANAKKQIKKLSQQLMIRVFVASSGKRKKDELYQNGETTIHSYATETKTNLEHDIEILPQAMEGELAKGSSKAAKKIAQEFGEI</sequence>
<organism evidence="1 2">
    <name type="scientific">Ligilactobacillus apodemi DSM 16634 = JCM 16172</name>
    <dbReference type="NCBI Taxonomy" id="1423724"/>
    <lineage>
        <taxon>Bacteria</taxon>
        <taxon>Bacillati</taxon>
        <taxon>Bacillota</taxon>
        <taxon>Bacilli</taxon>
        <taxon>Lactobacillales</taxon>
        <taxon>Lactobacillaceae</taxon>
        <taxon>Ligilactobacillus</taxon>
    </lineage>
</organism>
<dbReference type="AlphaFoldDB" id="A0A0R1TZ10"/>
<comment type="caution">
    <text evidence="1">The sequence shown here is derived from an EMBL/GenBank/DDBJ whole genome shotgun (WGS) entry which is preliminary data.</text>
</comment>
<dbReference type="PATRIC" id="fig|1423724.4.peg.1114"/>
<dbReference type="OrthoDB" id="9970582at2"/>
<name>A0A0R1TZ10_9LACO</name>
<dbReference type="RefSeq" id="WP_025087786.1">
    <property type="nucleotide sequence ID" value="NZ_AZFT01000053.1"/>
</dbReference>